<organism evidence="1">
    <name type="scientific">Burkholderia stagnalis</name>
    <dbReference type="NCBI Taxonomy" id="1503054"/>
    <lineage>
        <taxon>Bacteria</taxon>
        <taxon>Pseudomonadati</taxon>
        <taxon>Pseudomonadota</taxon>
        <taxon>Betaproteobacteria</taxon>
        <taxon>Burkholderiales</taxon>
        <taxon>Burkholderiaceae</taxon>
        <taxon>Burkholderia</taxon>
        <taxon>Burkholderia cepacia complex</taxon>
    </lineage>
</organism>
<dbReference type="AlphaFoldDB" id="A0A125KUW6"/>
<sequence length="77" mass="8081">MGYGRNDMSTFNKTHTGPIGGLLAGLALIAVGIGFGINSALQHGTSGLGEYVAVGATMLGIFLIVYEGRELTRKRLR</sequence>
<gene>
    <name evidence="1" type="ORF">WT44_15780</name>
</gene>
<dbReference type="EMBL" id="LPHB01000047">
    <property type="protein sequence ID" value="KWA62106.1"/>
    <property type="molecule type" value="Genomic_DNA"/>
</dbReference>
<comment type="caution">
    <text evidence="1">The sequence shown here is derived from an EMBL/GenBank/DDBJ whole genome shotgun (WGS) entry which is preliminary data.</text>
</comment>
<protein>
    <submittedName>
        <fullName evidence="1">Uncharacterized protein</fullName>
    </submittedName>
</protein>
<proteinExistence type="predicted"/>
<name>A0A125KUW6_9BURK</name>
<dbReference type="RefSeq" id="WP_059806817.1">
    <property type="nucleotide sequence ID" value="NZ_LOUZ01000051.1"/>
</dbReference>
<evidence type="ECO:0000313" key="2">
    <source>
        <dbReference type="Proteomes" id="UP000068603"/>
    </source>
</evidence>
<reference evidence="1 2" key="1">
    <citation type="submission" date="2015-11" db="EMBL/GenBank/DDBJ databases">
        <title>Expanding the genomic diversity of Burkholderia species for the development of highly accurate diagnostics.</title>
        <authorList>
            <person name="Sahl J."/>
            <person name="Keim P."/>
            <person name="Wagner D."/>
        </authorList>
    </citation>
    <scope>NUCLEOTIDE SEQUENCE [LARGE SCALE GENOMIC DNA]</scope>
    <source>
        <strain evidence="1 2">MSMB1960WGS</strain>
    </source>
</reference>
<dbReference type="STRING" id="1503054.WT74_08585"/>
<dbReference type="Proteomes" id="UP000068603">
    <property type="component" value="Unassembled WGS sequence"/>
</dbReference>
<dbReference type="KEGG" id="bstg:WT74_08585"/>
<evidence type="ECO:0000313" key="1">
    <source>
        <dbReference type="EMBL" id="KWA62106.1"/>
    </source>
</evidence>
<accession>A0A125KUW6</accession>